<dbReference type="EMBL" id="FQZB01000010">
    <property type="protein sequence ID" value="SHJ69728.1"/>
    <property type="molecule type" value="Genomic_DNA"/>
</dbReference>
<keyword evidence="12" id="KW-0175">Coiled coil</keyword>
<dbReference type="Gene3D" id="3.90.950.10">
    <property type="match status" value="1"/>
</dbReference>
<keyword evidence="7 10" id="KW-0546">Nucleotide metabolism</keyword>
<protein>
    <recommendedName>
        <fullName evidence="10">dITP/XTP pyrophosphatase</fullName>
        <ecNumber evidence="10">3.6.1.66</ecNumber>
    </recommendedName>
    <alternativeName>
        <fullName evidence="10">Non-canonical purine NTP pyrophosphatase</fullName>
    </alternativeName>
    <alternativeName>
        <fullName evidence="10">Non-standard purine NTP pyrophosphatase</fullName>
    </alternativeName>
    <alternativeName>
        <fullName evidence="10">Nucleoside-triphosphate diphosphatase</fullName>
    </alternativeName>
    <alternativeName>
        <fullName evidence="10">Nucleoside-triphosphate pyrophosphatase</fullName>
        <shortName evidence="10">NTPase</shortName>
    </alternativeName>
</protein>
<evidence type="ECO:0000256" key="11">
    <source>
        <dbReference type="RuleBase" id="RU003781"/>
    </source>
</evidence>
<dbReference type="GO" id="GO:0046872">
    <property type="term" value="F:metal ion binding"/>
    <property type="evidence" value="ECO:0007669"/>
    <property type="project" value="UniProtKB-KW"/>
</dbReference>
<sequence length="204" mass="22860">MKKVIVASNNEHKVKEIKEILNNLNVEIVSLKDAGIFIDVEEDGKTFEENAYKKAKVITEYLLENGESNFIVMSDDSGLEVECLNGEPGVYSARYAGEHGNSEKNNEKLLNNLRGVEKEQRGASFVCSIVLITDNLEEIKVEGRTHGEITETYSGSSGFGYDPIFFVKDFNKTFAQMTSKEKNLISHRGKALNKIRAALENFLK</sequence>
<proteinExistence type="inferred from homology"/>
<evidence type="ECO:0000256" key="10">
    <source>
        <dbReference type="HAMAP-Rule" id="MF_01405"/>
    </source>
</evidence>
<dbReference type="InterPro" id="IPR020922">
    <property type="entry name" value="dITP/XTP_pyrophosphatase"/>
</dbReference>
<feature type="binding site" evidence="10">
    <location>
        <position position="77"/>
    </location>
    <ligand>
        <name>substrate</name>
    </ligand>
</feature>
<dbReference type="GO" id="GO:0000166">
    <property type="term" value="F:nucleotide binding"/>
    <property type="evidence" value="ECO:0007669"/>
    <property type="project" value="UniProtKB-KW"/>
</dbReference>
<evidence type="ECO:0000256" key="12">
    <source>
        <dbReference type="SAM" id="Coils"/>
    </source>
</evidence>
<dbReference type="InterPro" id="IPR029001">
    <property type="entry name" value="ITPase-like_fam"/>
</dbReference>
<dbReference type="GO" id="GO:0036220">
    <property type="term" value="F:ITP diphosphatase activity"/>
    <property type="evidence" value="ECO:0007669"/>
    <property type="project" value="UniProtKB-UniRule"/>
</dbReference>
<organism evidence="13 14">
    <name type="scientific">Clostridium cavendishii DSM 21758</name>
    <dbReference type="NCBI Taxonomy" id="1121302"/>
    <lineage>
        <taxon>Bacteria</taxon>
        <taxon>Bacillati</taxon>
        <taxon>Bacillota</taxon>
        <taxon>Clostridia</taxon>
        <taxon>Eubacteriales</taxon>
        <taxon>Clostridiaceae</taxon>
        <taxon>Clostridium</taxon>
    </lineage>
</organism>
<dbReference type="PANTHER" id="PTHR11067">
    <property type="entry name" value="INOSINE TRIPHOSPHATE PYROPHOSPHATASE/HAM1 PROTEIN"/>
    <property type="match status" value="1"/>
</dbReference>
<dbReference type="SUPFAM" id="SSF52972">
    <property type="entry name" value="ITPase-like"/>
    <property type="match status" value="1"/>
</dbReference>
<keyword evidence="14" id="KW-1185">Reference proteome</keyword>
<comment type="cofactor">
    <cofactor evidence="10">
        <name>Mg(2+)</name>
        <dbReference type="ChEBI" id="CHEBI:18420"/>
    </cofactor>
    <text evidence="10">Binds 1 Mg(2+) ion per subunit.</text>
</comment>
<evidence type="ECO:0000313" key="14">
    <source>
        <dbReference type="Proteomes" id="UP000184310"/>
    </source>
</evidence>
<feature type="binding site" evidence="10">
    <location>
        <position position="41"/>
    </location>
    <ligand>
        <name>Mg(2+)</name>
        <dbReference type="ChEBI" id="CHEBI:18420"/>
    </ligand>
</feature>
<dbReference type="HAMAP" id="MF_01405">
    <property type="entry name" value="Non_canon_purine_NTPase"/>
    <property type="match status" value="1"/>
</dbReference>
<dbReference type="GO" id="GO:0017111">
    <property type="term" value="F:ribonucleoside triphosphate phosphatase activity"/>
    <property type="evidence" value="ECO:0007669"/>
    <property type="project" value="InterPro"/>
</dbReference>
<keyword evidence="3 10" id="KW-0479">Metal-binding</keyword>
<evidence type="ECO:0000256" key="7">
    <source>
        <dbReference type="ARBA" id="ARBA00023080"/>
    </source>
</evidence>
<dbReference type="CDD" id="cd00515">
    <property type="entry name" value="HAM1"/>
    <property type="match status" value="1"/>
</dbReference>
<evidence type="ECO:0000256" key="4">
    <source>
        <dbReference type="ARBA" id="ARBA00022741"/>
    </source>
</evidence>
<comment type="catalytic activity">
    <reaction evidence="8 10">
        <text>dITP + H2O = dIMP + diphosphate + H(+)</text>
        <dbReference type="Rhea" id="RHEA:28342"/>
        <dbReference type="ChEBI" id="CHEBI:15377"/>
        <dbReference type="ChEBI" id="CHEBI:15378"/>
        <dbReference type="ChEBI" id="CHEBI:33019"/>
        <dbReference type="ChEBI" id="CHEBI:61194"/>
        <dbReference type="ChEBI" id="CHEBI:61382"/>
        <dbReference type="EC" id="3.6.1.66"/>
    </reaction>
</comment>
<feature type="active site" description="Proton acceptor" evidence="10">
    <location>
        <position position="76"/>
    </location>
</feature>
<dbReference type="GO" id="GO:0009146">
    <property type="term" value="P:purine nucleoside triphosphate catabolic process"/>
    <property type="evidence" value="ECO:0007669"/>
    <property type="project" value="UniProtKB-UniRule"/>
</dbReference>
<gene>
    <name evidence="13" type="ORF">SAMN02745163_02363</name>
</gene>
<dbReference type="Proteomes" id="UP000184310">
    <property type="component" value="Unassembled WGS sequence"/>
</dbReference>
<evidence type="ECO:0000313" key="13">
    <source>
        <dbReference type="EMBL" id="SHJ69728.1"/>
    </source>
</evidence>
<dbReference type="NCBIfam" id="NF011397">
    <property type="entry name" value="PRK14822.1"/>
    <property type="match status" value="1"/>
</dbReference>
<comment type="catalytic activity">
    <reaction evidence="10">
        <text>ITP + H2O = IMP + diphosphate + H(+)</text>
        <dbReference type="Rhea" id="RHEA:29399"/>
        <dbReference type="ChEBI" id="CHEBI:15377"/>
        <dbReference type="ChEBI" id="CHEBI:15378"/>
        <dbReference type="ChEBI" id="CHEBI:33019"/>
        <dbReference type="ChEBI" id="CHEBI:58053"/>
        <dbReference type="ChEBI" id="CHEBI:61402"/>
        <dbReference type="EC" id="3.6.1.66"/>
    </reaction>
</comment>
<comment type="function">
    <text evidence="10">Pyrophosphatase that catalyzes the hydrolysis of nucleoside triphosphates to their monophosphate derivatives, with a high preference for the non-canonical purine nucleotides XTP (xanthosine triphosphate), dITP (deoxyinosine triphosphate) and ITP. Seems to function as a house-cleaning enzyme that removes non-canonical purine nucleotides from the nucleotide pool, thus preventing their incorporation into DNA/RNA and avoiding chromosomal lesions.</text>
</comment>
<dbReference type="InterPro" id="IPR002637">
    <property type="entry name" value="RdgB/HAM1"/>
</dbReference>
<keyword evidence="6 10" id="KW-0460">Magnesium</keyword>
<reference evidence="13 14" key="1">
    <citation type="submission" date="2016-11" db="EMBL/GenBank/DDBJ databases">
        <authorList>
            <person name="Jaros S."/>
            <person name="Januszkiewicz K."/>
            <person name="Wedrychowicz H."/>
        </authorList>
    </citation>
    <scope>NUCLEOTIDE SEQUENCE [LARGE SCALE GENOMIC DNA]</scope>
    <source>
        <strain evidence="13 14">DSM 21758</strain>
    </source>
</reference>
<accession>A0A1M6LF03</accession>
<feature type="binding site" evidence="10">
    <location>
        <position position="76"/>
    </location>
    <ligand>
        <name>Mg(2+)</name>
        <dbReference type="ChEBI" id="CHEBI:18420"/>
    </ligand>
</feature>
<dbReference type="GO" id="GO:0036222">
    <property type="term" value="F:XTP diphosphatase activity"/>
    <property type="evidence" value="ECO:0007669"/>
    <property type="project" value="UniProtKB-UniRule"/>
</dbReference>
<dbReference type="EC" id="3.6.1.66" evidence="10"/>
<evidence type="ECO:0000256" key="1">
    <source>
        <dbReference type="ARBA" id="ARBA00008023"/>
    </source>
</evidence>
<keyword evidence="4 10" id="KW-0547">Nucleotide-binding</keyword>
<dbReference type="NCBIfam" id="TIGR00042">
    <property type="entry name" value="RdgB/HAM1 family non-canonical purine NTP pyrophosphatase"/>
    <property type="match status" value="1"/>
</dbReference>
<feature type="binding site" evidence="10">
    <location>
        <begin position="187"/>
        <end position="188"/>
    </location>
    <ligand>
        <name>substrate</name>
    </ligand>
</feature>
<dbReference type="RefSeq" id="WP_072987610.1">
    <property type="nucleotide sequence ID" value="NZ_FQZB01000010.1"/>
</dbReference>
<feature type="binding site" evidence="10">
    <location>
        <position position="182"/>
    </location>
    <ligand>
        <name>substrate</name>
    </ligand>
</feature>
<feature type="coiled-coil region" evidence="12">
    <location>
        <begin position="7"/>
        <end position="34"/>
    </location>
</feature>
<dbReference type="Pfam" id="PF01725">
    <property type="entry name" value="Ham1p_like"/>
    <property type="match status" value="1"/>
</dbReference>
<dbReference type="FunFam" id="3.90.950.10:FF:000001">
    <property type="entry name" value="dITP/XTP pyrophosphatase"/>
    <property type="match status" value="1"/>
</dbReference>
<comment type="catalytic activity">
    <reaction evidence="9 10">
        <text>XTP + H2O = XMP + diphosphate + H(+)</text>
        <dbReference type="Rhea" id="RHEA:28610"/>
        <dbReference type="ChEBI" id="CHEBI:15377"/>
        <dbReference type="ChEBI" id="CHEBI:15378"/>
        <dbReference type="ChEBI" id="CHEBI:33019"/>
        <dbReference type="ChEBI" id="CHEBI:57464"/>
        <dbReference type="ChEBI" id="CHEBI:61314"/>
        <dbReference type="EC" id="3.6.1.66"/>
    </reaction>
</comment>
<dbReference type="AlphaFoldDB" id="A0A1M6LF03"/>
<dbReference type="STRING" id="1121302.SAMN02745163_02363"/>
<evidence type="ECO:0000256" key="6">
    <source>
        <dbReference type="ARBA" id="ARBA00022842"/>
    </source>
</evidence>
<evidence type="ECO:0000256" key="8">
    <source>
        <dbReference type="ARBA" id="ARBA00051875"/>
    </source>
</evidence>
<evidence type="ECO:0000256" key="2">
    <source>
        <dbReference type="ARBA" id="ARBA00011738"/>
    </source>
</evidence>
<comment type="subunit">
    <text evidence="2 10">Homodimer.</text>
</comment>
<dbReference type="GO" id="GO:0009117">
    <property type="term" value="P:nucleotide metabolic process"/>
    <property type="evidence" value="ECO:0007669"/>
    <property type="project" value="UniProtKB-KW"/>
</dbReference>
<dbReference type="OrthoDB" id="9807456at2"/>
<dbReference type="GO" id="GO:0005829">
    <property type="term" value="C:cytosol"/>
    <property type="evidence" value="ECO:0007669"/>
    <property type="project" value="TreeGrafter"/>
</dbReference>
<dbReference type="GO" id="GO:0035870">
    <property type="term" value="F:dITP diphosphatase activity"/>
    <property type="evidence" value="ECO:0007669"/>
    <property type="project" value="UniProtKB-UniRule"/>
</dbReference>
<keyword evidence="5 10" id="KW-0378">Hydrolase</keyword>
<comment type="similarity">
    <text evidence="1 10 11">Belongs to the HAM1 NTPase family.</text>
</comment>
<evidence type="ECO:0000256" key="9">
    <source>
        <dbReference type="ARBA" id="ARBA00052017"/>
    </source>
</evidence>
<name>A0A1M6LF03_9CLOT</name>
<dbReference type="PANTHER" id="PTHR11067:SF9">
    <property type="entry name" value="INOSINE TRIPHOSPHATE PYROPHOSPHATASE"/>
    <property type="match status" value="1"/>
</dbReference>
<feature type="binding site" evidence="10">
    <location>
        <begin position="159"/>
        <end position="162"/>
    </location>
    <ligand>
        <name>substrate</name>
    </ligand>
</feature>
<evidence type="ECO:0000256" key="5">
    <source>
        <dbReference type="ARBA" id="ARBA00022801"/>
    </source>
</evidence>
<evidence type="ECO:0000256" key="3">
    <source>
        <dbReference type="ARBA" id="ARBA00022723"/>
    </source>
</evidence>
<feature type="binding site" evidence="10">
    <location>
        <begin position="8"/>
        <end position="13"/>
    </location>
    <ligand>
        <name>substrate</name>
    </ligand>
</feature>